<keyword evidence="3" id="KW-1185">Reference proteome</keyword>
<keyword evidence="1" id="KW-0812">Transmembrane</keyword>
<sequence>MNELDTKLTNTVFYVLNSLAYLIDNCESRPNQFPLLEAKLVLENSELRLQPSSEELKTLASDLIISQQISECKEVFLQYQFLWCDNREQTLQAFVTSGQDGKHPQLAEFKEKIDSFENLYSKLEEVEEQRVFDQWLKVDICPFKHDLLVKCKKWSYIFKKFLIDKVIDSITNLDDFIRETESGVNQEVEEGDYETLVSVMGHLVAVRDRLRATDAMFEPLKQTIALVQQYEEDLPEAMHLKLQELPERWETLKKQLEFLVLCACACACECACACACACAFVCACVCMCVTIFVNFFKLRYECDLPYYKLEKIHSRILRLEDEMDNIQESALLFEVTCPDFKCVRSCRKELRMLKITLRIYGLVTSYNGFMILLLVLMTKEQHLLLNNSGITFSLVRSSVNFWKETPWREVDVENMDIECKKFAKDIRETILKKN</sequence>
<keyword evidence="1" id="KW-0472">Membrane</keyword>
<comment type="caution">
    <text evidence="2">The sequence shown here is derived from an EMBL/GenBank/DDBJ whole genome shotgun (WGS) entry which is preliminary data.</text>
</comment>
<gene>
    <name evidence="2" type="primary">DYHC_0</name>
    <name evidence="2" type="ORF">Anas_04767</name>
</gene>
<feature type="transmembrane region" description="Helical" evidence="1">
    <location>
        <begin position="277"/>
        <end position="296"/>
    </location>
</feature>
<dbReference type="PANTHER" id="PTHR46532">
    <property type="entry name" value="MALE FERTILITY FACTOR KL5"/>
    <property type="match status" value="1"/>
</dbReference>
<organism evidence="2 3">
    <name type="scientific">Armadillidium nasatum</name>
    <dbReference type="NCBI Taxonomy" id="96803"/>
    <lineage>
        <taxon>Eukaryota</taxon>
        <taxon>Metazoa</taxon>
        <taxon>Ecdysozoa</taxon>
        <taxon>Arthropoda</taxon>
        <taxon>Crustacea</taxon>
        <taxon>Multicrustacea</taxon>
        <taxon>Malacostraca</taxon>
        <taxon>Eumalacostraca</taxon>
        <taxon>Peracarida</taxon>
        <taxon>Isopoda</taxon>
        <taxon>Oniscidea</taxon>
        <taxon>Crinocheta</taxon>
        <taxon>Armadillidiidae</taxon>
        <taxon>Armadillidium</taxon>
    </lineage>
</organism>
<dbReference type="Proteomes" id="UP000326759">
    <property type="component" value="Unassembled WGS sequence"/>
</dbReference>
<dbReference type="OrthoDB" id="6373430at2759"/>
<dbReference type="InterPro" id="IPR026983">
    <property type="entry name" value="DHC"/>
</dbReference>
<dbReference type="SUPFAM" id="SSF46966">
    <property type="entry name" value="Spectrin repeat"/>
    <property type="match status" value="1"/>
</dbReference>
<name>A0A5N5SJW2_9CRUS</name>
<protein>
    <submittedName>
        <fullName evidence="2">Dynein beta chain, ciliary</fullName>
    </submittedName>
</protein>
<keyword evidence="1" id="KW-1133">Transmembrane helix</keyword>
<dbReference type="GO" id="GO:0007018">
    <property type="term" value="P:microtubule-based movement"/>
    <property type="evidence" value="ECO:0007669"/>
    <property type="project" value="InterPro"/>
</dbReference>
<dbReference type="GO" id="GO:0051959">
    <property type="term" value="F:dynein light intermediate chain binding"/>
    <property type="evidence" value="ECO:0007669"/>
    <property type="project" value="InterPro"/>
</dbReference>
<evidence type="ECO:0000313" key="3">
    <source>
        <dbReference type="Proteomes" id="UP000326759"/>
    </source>
</evidence>
<evidence type="ECO:0000256" key="1">
    <source>
        <dbReference type="SAM" id="Phobius"/>
    </source>
</evidence>
<accession>A0A5N5SJW2</accession>
<dbReference type="EMBL" id="SEYY01024174">
    <property type="protein sequence ID" value="KAB7494345.1"/>
    <property type="molecule type" value="Genomic_DNA"/>
</dbReference>
<reference evidence="2 3" key="1">
    <citation type="journal article" date="2019" name="PLoS Biol.">
        <title>Sex chromosomes control vertical transmission of feminizing Wolbachia symbionts in an isopod.</title>
        <authorList>
            <person name="Becking T."/>
            <person name="Chebbi M.A."/>
            <person name="Giraud I."/>
            <person name="Moumen B."/>
            <person name="Laverre T."/>
            <person name="Caubet Y."/>
            <person name="Peccoud J."/>
            <person name="Gilbert C."/>
            <person name="Cordaux R."/>
        </authorList>
    </citation>
    <scope>NUCLEOTIDE SEQUENCE [LARGE SCALE GENOMIC DNA]</scope>
    <source>
        <strain evidence="2">ANa2</strain>
        <tissue evidence="2">Whole body excluding digestive tract and cuticle</tissue>
    </source>
</reference>
<feature type="transmembrane region" description="Helical" evidence="1">
    <location>
        <begin position="357"/>
        <end position="377"/>
    </location>
</feature>
<dbReference type="GO" id="GO:0005858">
    <property type="term" value="C:axonemal dynein complex"/>
    <property type="evidence" value="ECO:0007669"/>
    <property type="project" value="TreeGrafter"/>
</dbReference>
<dbReference type="AlphaFoldDB" id="A0A5N5SJW2"/>
<proteinExistence type="predicted"/>
<evidence type="ECO:0000313" key="2">
    <source>
        <dbReference type="EMBL" id="KAB7494345.1"/>
    </source>
</evidence>
<dbReference type="PANTHER" id="PTHR46532:SF11">
    <property type="entry name" value="DYNEIN AXONEMAL HEAVY CHAIN 12"/>
    <property type="match status" value="1"/>
</dbReference>
<dbReference type="GO" id="GO:0045505">
    <property type="term" value="F:dynein intermediate chain binding"/>
    <property type="evidence" value="ECO:0007669"/>
    <property type="project" value="InterPro"/>
</dbReference>